<evidence type="ECO:0000259" key="4">
    <source>
        <dbReference type="SMART" id="SM00797"/>
    </source>
</evidence>
<keyword evidence="3" id="KW-0067">ATP-binding</keyword>
<dbReference type="STRING" id="574376.BAMA_23060"/>
<dbReference type="AlphaFoldDB" id="A0A073KAD2"/>
<keyword evidence="2" id="KW-0378">Hydrolase</keyword>
<dbReference type="Proteomes" id="UP000027822">
    <property type="component" value="Unassembled WGS sequence"/>
</dbReference>
<sequence>MTKPLFQVIKPGLLTTFQDLGRTGYQEYGVVVSGAMDDYSLQIANLLVGNQKNEAALEITMMGPTLKVLEDAVISICGGNLSPKVNGKQAPMWKSFLVKKDEVIEFGQPIEGARAYVSVAGGFDLPLVMGSKSTYLKAKIGGLDGRAIKKDDILYGIETNRAVAGRALHLDEIPHYEREITVRVCLGPHQHEFLESSIKTFLSSTYEVTPQSDRMGYRLKGPKLEHKTTADIISEAIPLGGIQVPANGEPIILMADRQTTGGYTRIATVISSDIPLLAQALPGCSIRFTAVSVEEAQRLYEEKAKFLRILEKVTTTNY</sequence>
<feature type="domain" description="Carboxyltransferase" evidence="4">
    <location>
        <begin position="27"/>
        <end position="306"/>
    </location>
</feature>
<comment type="caution">
    <text evidence="5">The sequence shown here is derived from an EMBL/GenBank/DDBJ whole genome shotgun (WGS) entry which is preliminary data.</text>
</comment>
<accession>A0A073KAD2</accession>
<keyword evidence="6" id="KW-1185">Reference proteome</keyword>
<reference evidence="5 6" key="1">
    <citation type="submission" date="2014-06" db="EMBL/GenBank/DDBJ databases">
        <title>Draft genome sequence of Bacillus manliponensis JCM 15802 (MCCC 1A00708).</title>
        <authorList>
            <person name="Lai Q."/>
            <person name="Liu Y."/>
            <person name="Shao Z."/>
        </authorList>
    </citation>
    <scope>NUCLEOTIDE SEQUENCE [LARGE SCALE GENOMIC DNA]</scope>
    <source>
        <strain evidence="5 6">JCM 15802</strain>
    </source>
</reference>
<dbReference type="SUPFAM" id="SSF50891">
    <property type="entry name" value="Cyclophilin-like"/>
    <property type="match status" value="1"/>
</dbReference>
<keyword evidence="1" id="KW-0547">Nucleotide-binding</keyword>
<evidence type="ECO:0000313" key="6">
    <source>
        <dbReference type="Proteomes" id="UP000027822"/>
    </source>
</evidence>
<dbReference type="GO" id="GO:0005524">
    <property type="term" value="F:ATP binding"/>
    <property type="evidence" value="ECO:0007669"/>
    <property type="project" value="UniProtKB-KW"/>
</dbReference>
<protein>
    <submittedName>
        <fullName evidence="5">KipI antagonist</fullName>
    </submittedName>
</protein>
<dbReference type="InterPro" id="IPR003778">
    <property type="entry name" value="CT_A_B"/>
</dbReference>
<name>A0A073KAD2_9BACI</name>
<dbReference type="Gene3D" id="2.40.100.10">
    <property type="entry name" value="Cyclophilin-like"/>
    <property type="match status" value="1"/>
</dbReference>
<dbReference type="InterPro" id="IPR052708">
    <property type="entry name" value="PxpC"/>
</dbReference>
<dbReference type="GO" id="GO:0016787">
    <property type="term" value="F:hydrolase activity"/>
    <property type="evidence" value="ECO:0007669"/>
    <property type="project" value="UniProtKB-KW"/>
</dbReference>
<evidence type="ECO:0000256" key="2">
    <source>
        <dbReference type="ARBA" id="ARBA00022801"/>
    </source>
</evidence>
<evidence type="ECO:0000256" key="1">
    <source>
        <dbReference type="ARBA" id="ARBA00022741"/>
    </source>
</evidence>
<dbReference type="PANTHER" id="PTHR43309:SF5">
    <property type="entry name" value="5-OXOPROLINASE SUBUNIT C"/>
    <property type="match status" value="1"/>
</dbReference>
<gene>
    <name evidence="5" type="ORF">BAMA_23060</name>
</gene>
<dbReference type="eggNOG" id="COG1984">
    <property type="taxonomic scope" value="Bacteria"/>
</dbReference>
<dbReference type="OrthoDB" id="9782422at2"/>
<evidence type="ECO:0000256" key="3">
    <source>
        <dbReference type="ARBA" id="ARBA00022840"/>
    </source>
</evidence>
<dbReference type="PANTHER" id="PTHR43309">
    <property type="entry name" value="5-OXOPROLINASE SUBUNIT C"/>
    <property type="match status" value="1"/>
</dbReference>
<evidence type="ECO:0000313" key="5">
    <source>
        <dbReference type="EMBL" id="KEK19263.1"/>
    </source>
</evidence>
<dbReference type="EMBL" id="JOTN01000008">
    <property type="protein sequence ID" value="KEK19263.1"/>
    <property type="molecule type" value="Genomic_DNA"/>
</dbReference>
<dbReference type="NCBIfam" id="TIGR00724">
    <property type="entry name" value="urea_amlyse_rel"/>
    <property type="match status" value="1"/>
</dbReference>
<dbReference type="RefSeq" id="WP_034639057.1">
    <property type="nucleotide sequence ID" value="NZ_CBCSJC010000019.1"/>
</dbReference>
<dbReference type="InterPro" id="IPR029000">
    <property type="entry name" value="Cyclophilin-like_dom_sf"/>
</dbReference>
<dbReference type="SMART" id="SM00797">
    <property type="entry name" value="AHS2"/>
    <property type="match status" value="1"/>
</dbReference>
<organism evidence="5 6">
    <name type="scientific">Bacillus manliponensis</name>
    <dbReference type="NCBI Taxonomy" id="574376"/>
    <lineage>
        <taxon>Bacteria</taxon>
        <taxon>Bacillati</taxon>
        <taxon>Bacillota</taxon>
        <taxon>Bacilli</taxon>
        <taxon>Bacillales</taxon>
        <taxon>Bacillaceae</taxon>
        <taxon>Bacillus</taxon>
        <taxon>Bacillus cereus group</taxon>
    </lineage>
</organism>
<dbReference type="Pfam" id="PF02626">
    <property type="entry name" value="CT_A_B"/>
    <property type="match status" value="1"/>
</dbReference>
<proteinExistence type="predicted"/>